<protein>
    <submittedName>
        <fullName evidence="2">Uncharacterized protein</fullName>
    </submittedName>
</protein>
<reference evidence="2 3" key="1">
    <citation type="journal article" date="2022" name="Environ. Microbiol. Rep.">
        <title>Eco-phylogenetic analyses reveal divergent evolution of vitamin B12 metabolism in the marine bacterial family 'Psychromonadaceae'.</title>
        <authorList>
            <person name="Jin X."/>
            <person name="Yang Y."/>
            <person name="Cao H."/>
            <person name="Gao B."/>
            <person name="Zhao Z."/>
        </authorList>
    </citation>
    <scope>NUCLEOTIDE SEQUENCE [LARGE SCALE GENOMIC DNA]</scope>
    <source>
        <strain evidence="2 3">MKS20</strain>
    </source>
</reference>
<sequence length="140" mass="16532">MLSKVTYEVLPSTYLLTGIGSISMLEPYYGIIAGFILYSLGALIWVMRSNYRRKDEHRKPSRSYFIWPEWLYEFTPFILIGAAAWLLQSAHQTGIMIAATLILLYALHKLYQRYQHRQHEWQELSIYAPTRRSSNRKIDQ</sequence>
<keyword evidence="1" id="KW-0472">Membrane</keyword>
<evidence type="ECO:0000256" key="1">
    <source>
        <dbReference type="SAM" id="Phobius"/>
    </source>
</evidence>
<feature type="transmembrane region" description="Helical" evidence="1">
    <location>
        <begin position="93"/>
        <end position="111"/>
    </location>
</feature>
<evidence type="ECO:0000313" key="2">
    <source>
        <dbReference type="EMBL" id="MCE2594682.1"/>
    </source>
</evidence>
<proteinExistence type="predicted"/>
<organism evidence="2 3">
    <name type="scientific">Motilimonas cestriensis</name>
    <dbReference type="NCBI Taxonomy" id="2742685"/>
    <lineage>
        <taxon>Bacteria</taxon>
        <taxon>Pseudomonadati</taxon>
        <taxon>Pseudomonadota</taxon>
        <taxon>Gammaproteobacteria</taxon>
        <taxon>Alteromonadales</taxon>
        <taxon>Alteromonadales genera incertae sedis</taxon>
        <taxon>Motilimonas</taxon>
    </lineage>
</organism>
<keyword evidence="1" id="KW-0812">Transmembrane</keyword>
<gene>
    <name evidence="2" type="ORF">K6Y31_07625</name>
</gene>
<feature type="transmembrane region" description="Helical" evidence="1">
    <location>
        <begin position="70"/>
        <end position="87"/>
    </location>
</feature>
<dbReference type="RefSeq" id="WP_233052211.1">
    <property type="nucleotide sequence ID" value="NZ_JAIMJA010000006.1"/>
</dbReference>
<dbReference type="EMBL" id="JAIMJA010000006">
    <property type="protein sequence ID" value="MCE2594682.1"/>
    <property type="molecule type" value="Genomic_DNA"/>
</dbReference>
<keyword evidence="3" id="KW-1185">Reference proteome</keyword>
<keyword evidence="1" id="KW-1133">Transmembrane helix</keyword>
<dbReference type="Proteomes" id="UP001201273">
    <property type="component" value="Unassembled WGS sequence"/>
</dbReference>
<accession>A0ABS8W6Q2</accession>
<feature type="transmembrane region" description="Helical" evidence="1">
    <location>
        <begin position="28"/>
        <end position="49"/>
    </location>
</feature>
<comment type="caution">
    <text evidence="2">The sequence shown here is derived from an EMBL/GenBank/DDBJ whole genome shotgun (WGS) entry which is preliminary data.</text>
</comment>
<name>A0ABS8W6Q2_9GAMM</name>
<evidence type="ECO:0000313" key="3">
    <source>
        <dbReference type="Proteomes" id="UP001201273"/>
    </source>
</evidence>